<keyword evidence="7 9" id="KW-0378">Hydrolase</keyword>
<evidence type="ECO:0000256" key="3">
    <source>
        <dbReference type="ARBA" id="ARBA00022552"/>
    </source>
</evidence>
<dbReference type="SMART" id="SM00358">
    <property type="entry name" value="DSRM"/>
    <property type="match status" value="1"/>
</dbReference>
<dbReference type="Pfam" id="PF14622">
    <property type="entry name" value="Ribonucleas_3_3"/>
    <property type="match status" value="1"/>
</dbReference>
<proteinExistence type="inferred from homology"/>
<keyword evidence="9" id="KW-0819">tRNA processing</keyword>
<accession>A0A4R6VZQ1</accession>
<organism evidence="12 13">
    <name type="scientific">Maritalea mobilis</name>
    <dbReference type="NCBI Taxonomy" id="483324"/>
    <lineage>
        <taxon>Bacteria</taxon>
        <taxon>Pseudomonadati</taxon>
        <taxon>Pseudomonadota</taxon>
        <taxon>Alphaproteobacteria</taxon>
        <taxon>Hyphomicrobiales</taxon>
        <taxon>Devosiaceae</taxon>
        <taxon>Maritalea</taxon>
    </lineage>
</organism>
<dbReference type="GO" id="GO:0006397">
    <property type="term" value="P:mRNA processing"/>
    <property type="evidence" value="ECO:0007669"/>
    <property type="project" value="UniProtKB-UniRule"/>
</dbReference>
<name>A0A4R6VZQ1_9HYPH</name>
<feature type="binding site" evidence="9">
    <location>
        <position position="122"/>
    </location>
    <ligand>
        <name>Mg(2+)</name>
        <dbReference type="ChEBI" id="CHEBI:18420"/>
    </ligand>
</feature>
<feature type="binding site" evidence="9">
    <location>
        <position position="125"/>
    </location>
    <ligand>
        <name>Mg(2+)</name>
        <dbReference type="ChEBI" id="CHEBI:18420"/>
    </ligand>
</feature>
<protein>
    <recommendedName>
        <fullName evidence="9">Ribonuclease 3</fullName>
        <ecNumber evidence="9">3.1.26.3</ecNumber>
    </recommendedName>
    <alternativeName>
        <fullName evidence="9">Ribonuclease III</fullName>
        <shortName evidence="9">RNase III</shortName>
    </alternativeName>
</protein>
<feature type="domain" description="RNase III" evidence="11">
    <location>
        <begin position="8"/>
        <end position="136"/>
    </location>
</feature>
<dbReference type="PROSITE" id="PS00517">
    <property type="entry name" value="RNASE_3_1"/>
    <property type="match status" value="1"/>
</dbReference>
<evidence type="ECO:0000313" key="12">
    <source>
        <dbReference type="EMBL" id="TDQ66125.1"/>
    </source>
</evidence>
<dbReference type="FunFam" id="1.10.1520.10:FF:000001">
    <property type="entry name" value="Ribonuclease 3"/>
    <property type="match status" value="1"/>
</dbReference>
<dbReference type="PANTHER" id="PTHR11207:SF0">
    <property type="entry name" value="RIBONUCLEASE 3"/>
    <property type="match status" value="1"/>
</dbReference>
<dbReference type="CDD" id="cd10845">
    <property type="entry name" value="DSRM_RNAse_III_family"/>
    <property type="match status" value="1"/>
</dbReference>
<dbReference type="HAMAP" id="MF_00104">
    <property type="entry name" value="RNase_III"/>
    <property type="match status" value="1"/>
</dbReference>
<keyword evidence="13" id="KW-1185">Reference proteome</keyword>
<dbReference type="Gene3D" id="3.30.160.20">
    <property type="match status" value="1"/>
</dbReference>
<dbReference type="GO" id="GO:0003725">
    <property type="term" value="F:double-stranded RNA binding"/>
    <property type="evidence" value="ECO:0007669"/>
    <property type="project" value="TreeGrafter"/>
</dbReference>
<evidence type="ECO:0000256" key="1">
    <source>
        <dbReference type="ARBA" id="ARBA00000109"/>
    </source>
</evidence>
<dbReference type="PROSITE" id="PS50137">
    <property type="entry name" value="DS_RBD"/>
    <property type="match status" value="1"/>
</dbReference>
<keyword evidence="5 9" id="KW-0540">Nuclease</keyword>
<evidence type="ECO:0000256" key="6">
    <source>
        <dbReference type="ARBA" id="ARBA00022759"/>
    </source>
</evidence>
<dbReference type="InterPro" id="IPR014720">
    <property type="entry name" value="dsRBD_dom"/>
</dbReference>
<evidence type="ECO:0000256" key="7">
    <source>
        <dbReference type="ARBA" id="ARBA00022801"/>
    </source>
</evidence>
<dbReference type="InterPro" id="IPR036389">
    <property type="entry name" value="RNase_III_sf"/>
</dbReference>
<dbReference type="GO" id="GO:0046872">
    <property type="term" value="F:metal ion binding"/>
    <property type="evidence" value="ECO:0007669"/>
    <property type="project" value="UniProtKB-KW"/>
</dbReference>
<comment type="catalytic activity">
    <reaction evidence="1 9">
        <text>Endonucleolytic cleavage to 5'-phosphomonoester.</text>
        <dbReference type="EC" id="3.1.26.3"/>
    </reaction>
</comment>
<evidence type="ECO:0000256" key="8">
    <source>
        <dbReference type="ARBA" id="ARBA00022884"/>
    </source>
</evidence>
<keyword evidence="9" id="KW-0460">Magnesium</keyword>
<dbReference type="OrthoDB" id="9805026at2"/>
<evidence type="ECO:0000259" key="11">
    <source>
        <dbReference type="PROSITE" id="PS50142"/>
    </source>
</evidence>
<comment type="similarity">
    <text evidence="2">Belongs to the ribonuclease III family.</text>
</comment>
<evidence type="ECO:0000256" key="2">
    <source>
        <dbReference type="ARBA" id="ARBA00010183"/>
    </source>
</evidence>
<evidence type="ECO:0000256" key="9">
    <source>
        <dbReference type="HAMAP-Rule" id="MF_00104"/>
    </source>
</evidence>
<comment type="subcellular location">
    <subcellularLocation>
        <location evidence="9">Cytoplasm</location>
    </subcellularLocation>
</comment>
<dbReference type="PANTHER" id="PTHR11207">
    <property type="entry name" value="RIBONUCLEASE III"/>
    <property type="match status" value="1"/>
</dbReference>
<keyword evidence="9" id="KW-0699">rRNA-binding</keyword>
<dbReference type="NCBIfam" id="TIGR02191">
    <property type="entry name" value="RNaseIII"/>
    <property type="match status" value="1"/>
</dbReference>
<dbReference type="GO" id="GO:0004525">
    <property type="term" value="F:ribonuclease III activity"/>
    <property type="evidence" value="ECO:0007669"/>
    <property type="project" value="UniProtKB-UniRule"/>
</dbReference>
<dbReference type="InterPro" id="IPR000999">
    <property type="entry name" value="RNase_III_dom"/>
</dbReference>
<dbReference type="Pfam" id="PF00035">
    <property type="entry name" value="dsrm"/>
    <property type="match status" value="1"/>
</dbReference>
<comment type="cofactor">
    <cofactor evidence="9">
        <name>Mg(2+)</name>
        <dbReference type="ChEBI" id="CHEBI:18420"/>
    </cofactor>
</comment>
<dbReference type="GO" id="GO:0010468">
    <property type="term" value="P:regulation of gene expression"/>
    <property type="evidence" value="ECO:0007669"/>
    <property type="project" value="TreeGrafter"/>
</dbReference>
<evidence type="ECO:0000259" key="10">
    <source>
        <dbReference type="PROSITE" id="PS50137"/>
    </source>
</evidence>
<dbReference type="CDD" id="cd00593">
    <property type="entry name" value="RIBOc"/>
    <property type="match status" value="1"/>
</dbReference>
<dbReference type="SMART" id="SM00535">
    <property type="entry name" value="RIBOc"/>
    <property type="match status" value="1"/>
</dbReference>
<feature type="binding site" evidence="9">
    <location>
        <position position="49"/>
    </location>
    <ligand>
        <name>Mg(2+)</name>
        <dbReference type="ChEBI" id="CHEBI:18420"/>
    </ligand>
</feature>
<keyword evidence="4 9" id="KW-0507">mRNA processing</keyword>
<dbReference type="Gene3D" id="1.10.1520.10">
    <property type="entry name" value="Ribonuclease III domain"/>
    <property type="match status" value="1"/>
</dbReference>
<dbReference type="GO" id="GO:0008033">
    <property type="term" value="P:tRNA processing"/>
    <property type="evidence" value="ECO:0007669"/>
    <property type="project" value="UniProtKB-KW"/>
</dbReference>
<comment type="subunit">
    <text evidence="9">Homodimer.</text>
</comment>
<dbReference type="SUPFAM" id="SSF69065">
    <property type="entry name" value="RNase III domain-like"/>
    <property type="match status" value="1"/>
</dbReference>
<comment type="caution">
    <text evidence="12">The sequence shown here is derived from an EMBL/GenBank/DDBJ whole genome shotgun (WGS) entry which is preliminary data.</text>
</comment>
<evidence type="ECO:0000256" key="5">
    <source>
        <dbReference type="ARBA" id="ARBA00022722"/>
    </source>
</evidence>
<dbReference type="InterPro" id="IPR011907">
    <property type="entry name" value="RNase_III"/>
</dbReference>
<keyword evidence="3 9" id="KW-0698">rRNA processing</keyword>
<sequence length="236" mass="25953">MTQISPKIQKLTERLNYQFNDTELLIRALTHSSAIAPSNRTRQSYQRLEFLGDRVLGLVVAEYLHLHHKSANEGELSRALNAVVRKESCAAVARQLNVPAALALGQSEARTGGAQKEAILGDVCEAIIGAIYLDGGLTPAKTFIEREFASFFKSSMSGRGDAKTTLQEWAQSRSLALPQYQELSREGPDHAPVFTIAVKLENHEPAQAVGKSKKIAEHEAATAFLVREGIWEQDDE</sequence>
<dbReference type="GO" id="GO:0019843">
    <property type="term" value="F:rRNA binding"/>
    <property type="evidence" value="ECO:0007669"/>
    <property type="project" value="UniProtKB-KW"/>
</dbReference>
<comment type="function">
    <text evidence="9">Digests double-stranded RNA. Involved in the processing of primary rRNA transcript to yield the immediate precursors to the large and small rRNAs (23S and 16S). Processes some mRNAs, and tRNAs when they are encoded in the rRNA operon. Processes pre-crRNA and tracrRNA of type II CRISPR loci if present in the organism.</text>
</comment>
<dbReference type="EC" id="3.1.26.3" evidence="9"/>
<feature type="active site" evidence="9">
    <location>
        <position position="125"/>
    </location>
</feature>
<feature type="active site" evidence="9">
    <location>
        <position position="53"/>
    </location>
</feature>
<dbReference type="GO" id="GO:0005737">
    <property type="term" value="C:cytoplasm"/>
    <property type="evidence" value="ECO:0007669"/>
    <property type="project" value="UniProtKB-SubCell"/>
</dbReference>
<keyword evidence="9" id="KW-0479">Metal-binding</keyword>
<keyword evidence="9" id="KW-0963">Cytoplasm</keyword>
<keyword evidence="8 9" id="KW-0694">RNA-binding</keyword>
<dbReference type="RefSeq" id="WP_133570842.1">
    <property type="nucleotide sequence ID" value="NZ_SNYR01000001.1"/>
</dbReference>
<dbReference type="GO" id="GO:0006364">
    <property type="term" value="P:rRNA processing"/>
    <property type="evidence" value="ECO:0007669"/>
    <property type="project" value="UniProtKB-UniRule"/>
</dbReference>
<feature type="domain" description="DRBM" evidence="10">
    <location>
        <begin position="161"/>
        <end position="225"/>
    </location>
</feature>
<reference evidence="12 13" key="1">
    <citation type="submission" date="2019-03" db="EMBL/GenBank/DDBJ databases">
        <title>Genomic Encyclopedia of Type Strains, Phase III (KMG-III): the genomes of soil and plant-associated and newly described type strains.</title>
        <authorList>
            <person name="Whitman W."/>
        </authorList>
    </citation>
    <scope>NUCLEOTIDE SEQUENCE [LARGE SCALE GENOMIC DNA]</scope>
    <source>
        <strain evidence="12 13">CGMCC 1.7002</strain>
    </source>
</reference>
<dbReference type="Proteomes" id="UP000295391">
    <property type="component" value="Unassembled WGS sequence"/>
</dbReference>
<gene>
    <name evidence="9" type="primary">rnc</name>
    <name evidence="12" type="ORF">ATL17_0110</name>
</gene>
<keyword evidence="6 9" id="KW-0255">Endonuclease</keyword>
<evidence type="ECO:0000256" key="4">
    <source>
        <dbReference type="ARBA" id="ARBA00022664"/>
    </source>
</evidence>
<evidence type="ECO:0000313" key="13">
    <source>
        <dbReference type="Proteomes" id="UP000295391"/>
    </source>
</evidence>
<dbReference type="SUPFAM" id="SSF54768">
    <property type="entry name" value="dsRNA-binding domain-like"/>
    <property type="match status" value="1"/>
</dbReference>
<dbReference type="EMBL" id="SNYR01000001">
    <property type="protein sequence ID" value="TDQ66125.1"/>
    <property type="molecule type" value="Genomic_DNA"/>
</dbReference>
<dbReference type="PROSITE" id="PS50142">
    <property type="entry name" value="RNASE_3_2"/>
    <property type="match status" value="1"/>
</dbReference>
<dbReference type="AlphaFoldDB" id="A0A4R6VZQ1"/>